<proteinExistence type="predicted"/>
<dbReference type="InterPro" id="IPR001584">
    <property type="entry name" value="Integrase_cat-core"/>
</dbReference>
<dbReference type="Gene3D" id="3.30.420.10">
    <property type="entry name" value="Ribonuclease H-like superfamily/Ribonuclease H"/>
    <property type="match status" value="1"/>
</dbReference>
<name>E9SEU6_RUMAL</name>
<reference evidence="2 3" key="1">
    <citation type="submission" date="2011-02" db="EMBL/GenBank/DDBJ databases">
        <authorList>
            <person name="Nelson K.E."/>
            <person name="Sutton G."/>
            <person name="Torralba M."/>
            <person name="Durkin S."/>
            <person name="Harkins D."/>
            <person name="Montgomery R."/>
            <person name="Ziemer C."/>
            <person name="Klaassens E."/>
            <person name="Ocuiv P."/>
            <person name="Morrison M."/>
        </authorList>
    </citation>
    <scope>NUCLEOTIDE SEQUENCE [LARGE SCALE GENOMIC DNA]</scope>
    <source>
        <strain evidence="2 3">8</strain>
    </source>
</reference>
<dbReference type="InterPro" id="IPR012337">
    <property type="entry name" value="RNaseH-like_sf"/>
</dbReference>
<evidence type="ECO:0000313" key="2">
    <source>
        <dbReference type="EMBL" id="EGC02206.1"/>
    </source>
</evidence>
<feature type="domain" description="Integrase catalytic" evidence="1">
    <location>
        <begin position="214"/>
        <end position="441"/>
    </location>
</feature>
<dbReference type="SUPFAM" id="SSF53098">
    <property type="entry name" value="Ribonuclease H-like"/>
    <property type="match status" value="1"/>
</dbReference>
<accession>E9SEU6</accession>
<dbReference type="eggNOG" id="COG2801">
    <property type="taxonomic scope" value="Bacteria"/>
</dbReference>
<dbReference type="GO" id="GO:0003676">
    <property type="term" value="F:nucleic acid binding"/>
    <property type="evidence" value="ECO:0007669"/>
    <property type="project" value="InterPro"/>
</dbReference>
<organism evidence="2 3">
    <name type="scientific">Ruminococcus albus 8</name>
    <dbReference type="NCBI Taxonomy" id="246199"/>
    <lineage>
        <taxon>Bacteria</taxon>
        <taxon>Bacillati</taxon>
        <taxon>Bacillota</taxon>
        <taxon>Clostridia</taxon>
        <taxon>Eubacteriales</taxon>
        <taxon>Oscillospiraceae</taxon>
        <taxon>Ruminococcus</taxon>
    </lineage>
</organism>
<comment type="caution">
    <text evidence="2">The sequence shown here is derived from an EMBL/GenBank/DDBJ whole genome shotgun (WGS) entry which is preliminary data.</text>
</comment>
<dbReference type="Proteomes" id="UP000004259">
    <property type="component" value="Unassembled WGS sequence"/>
</dbReference>
<dbReference type="RefSeq" id="WP_002851349.1">
    <property type="nucleotide sequence ID" value="NZ_ADKM02000102.1"/>
</dbReference>
<dbReference type="PROSITE" id="PS50994">
    <property type="entry name" value="INTEGRASE"/>
    <property type="match status" value="1"/>
</dbReference>
<gene>
    <name evidence="2" type="ORF">CUS_4834</name>
</gene>
<dbReference type="AlphaFoldDB" id="E9SEU6"/>
<dbReference type="OrthoDB" id="501284at2"/>
<sequence length="608" mass="69853">MIIRNDRKVLRVLSSDGSENLVIDCIKRTMPELMNSEELIGYEKIEYSELLKICGLELTPLSELDADSSAAAQQRYAVISPVLNVISDTKERSQAIRTAAEANNISKQTVRKYLCLYLIFQDKSVLAPKKTIEEKTLTGTEKTMRWALNSFFYNSRKNSLNTAYTLMLKEKYCDEYGELAENYPSYYQFRYFYRKTKKMKNYYISRNGLTDYERNKRPLLGDGTQQYAKSIGMGFLDSTVCDIYLVNNEGSLVGRPILTVCVDAYSSLCNGYMLSWKGGVYSLRGLMINILTDKVEYCNKFGISIRKEQWNSDKLPGIFVTDKGSEYGSFNFSQLTEIGVTIENLPAYRPDLKGSVEKFFDLIQNYYKPILKGKGVIEPDFRERGAHDYRKDACLTLEEFEKIIIKCIVFYNSYRTLEKFPYTEEMLNAGVQPTACSVWNWGMTKNKDNLIDTTTEQVITVLLPRTTGKFARNGLIVNKLRYRNNNYTEKFLSSSTVTVAYDPDDVSYVWLIENGSFIRFELIESRFMGVSLDTAKQLKDSCKELINDNKEEKLKAEIELARFIETIANNSSVKNTVSVKDVNKSRKAEEEKTHISFASYIFGDEEDE</sequence>
<evidence type="ECO:0000313" key="3">
    <source>
        <dbReference type="Proteomes" id="UP000004259"/>
    </source>
</evidence>
<evidence type="ECO:0000259" key="1">
    <source>
        <dbReference type="PROSITE" id="PS50994"/>
    </source>
</evidence>
<dbReference type="InterPro" id="IPR036397">
    <property type="entry name" value="RNaseH_sf"/>
</dbReference>
<dbReference type="GO" id="GO:0015074">
    <property type="term" value="P:DNA integration"/>
    <property type="evidence" value="ECO:0007669"/>
    <property type="project" value="InterPro"/>
</dbReference>
<keyword evidence="3" id="KW-1185">Reference proteome</keyword>
<protein>
    <submittedName>
        <fullName evidence="2">Conserved domain protein</fullName>
    </submittedName>
</protein>
<dbReference type="InterPro" id="IPR015378">
    <property type="entry name" value="Transposase-like_Mu_C"/>
</dbReference>
<dbReference type="EMBL" id="ADKM02000102">
    <property type="protein sequence ID" value="EGC02206.1"/>
    <property type="molecule type" value="Genomic_DNA"/>
</dbReference>
<dbReference type="STRING" id="246199.CUS_4834"/>
<dbReference type="Pfam" id="PF09299">
    <property type="entry name" value="Mu-transpos_C"/>
    <property type="match status" value="1"/>
</dbReference>